<reference evidence="2 3" key="1">
    <citation type="journal article" date="2017" name="Nat. Commun.">
        <title>Genome assembly with in vitro proximity ligation data and whole-genome triplication in lettuce.</title>
        <authorList>
            <person name="Reyes-Chin-Wo S."/>
            <person name="Wang Z."/>
            <person name="Yang X."/>
            <person name="Kozik A."/>
            <person name="Arikit S."/>
            <person name="Song C."/>
            <person name="Xia L."/>
            <person name="Froenicke L."/>
            <person name="Lavelle D.O."/>
            <person name="Truco M.J."/>
            <person name="Xia R."/>
            <person name="Zhu S."/>
            <person name="Xu C."/>
            <person name="Xu H."/>
            <person name="Xu X."/>
            <person name="Cox K."/>
            <person name="Korf I."/>
            <person name="Meyers B.C."/>
            <person name="Michelmore R.W."/>
        </authorList>
    </citation>
    <scope>NUCLEOTIDE SEQUENCE [LARGE SCALE GENOMIC DNA]</scope>
    <source>
        <strain evidence="3">cv. Salinas</strain>
        <tissue evidence="2">Seedlings</tissue>
    </source>
</reference>
<proteinExistence type="predicted"/>
<dbReference type="Proteomes" id="UP000235145">
    <property type="component" value="Unassembled WGS sequence"/>
</dbReference>
<comment type="caution">
    <text evidence="2">The sequence shown here is derived from an EMBL/GenBank/DDBJ whole genome shotgun (WGS) entry which is preliminary data.</text>
</comment>
<protein>
    <submittedName>
        <fullName evidence="2">Uncharacterized protein</fullName>
    </submittedName>
</protein>
<organism evidence="2 3">
    <name type="scientific">Lactuca sativa</name>
    <name type="common">Garden lettuce</name>
    <dbReference type="NCBI Taxonomy" id="4236"/>
    <lineage>
        <taxon>Eukaryota</taxon>
        <taxon>Viridiplantae</taxon>
        <taxon>Streptophyta</taxon>
        <taxon>Embryophyta</taxon>
        <taxon>Tracheophyta</taxon>
        <taxon>Spermatophyta</taxon>
        <taxon>Magnoliopsida</taxon>
        <taxon>eudicotyledons</taxon>
        <taxon>Gunneridae</taxon>
        <taxon>Pentapetalae</taxon>
        <taxon>asterids</taxon>
        <taxon>campanulids</taxon>
        <taxon>Asterales</taxon>
        <taxon>Asteraceae</taxon>
        <taxon>Cichorioideae</taxon>
        <taxon>Cichorieae</taxon>
        <taxon>Lactucinae</taxon>
        <taxon>Lactuca</taxon>
    </lineage>
</organism>
<keyword evidence="3" id="KW-1185">Reference proteome</keyword>
<accession>A0A9R1VY07</accession>
<sequence>MSCRNREALEMLHVEHMMNVKYYLDIENERVDKRINKLEDDLEKLKKDNSCLLAVEFAANTVAKVTVRLYGYEGSLSFVSRVFGCNVIFTKAF</sequence>
<evidence type="ECO:0000256" key="1">
    <source>
        <dbReference type="SAM" id="Coils"/>
    </source>
</evidence>
<keyword evidence="1" id="KW-0175">Coiled coil</keyword>
<evidence type="ECO:0000313" key="2">
    <source>
        <dbReference type="EMBL" id="KAJ0214711.1"/>
    </source>
</evidence>
<feature type="coiled-coil region" evidence="1">
    <location>
        <begin position="28"/>
        <end position="55"/>
    </location>
</feature>
<name>A0A9R1VY07_LACSA</name>
<dbReference type="EMBL" id="NBSK02000004">
    <property type="protein sequence ID" value="KAJ0214711.1"/>
    <property type="molecule type" value="Genomic_DNA"/>
</dbReference>
<dbReference type="AlphaFoldDB" id="A0A9R1VY07"/>
<gene>
    <name evidence="2" type="ORF">LSAT_V11C400212540</name>
</gene>
<evidence type="ECO:0000313" key="3">
    <source>
        <dbReference type="Proteomes" id="UP000235145"/>
    </source>
</evidence>